<gene>
    <name evidence="1" type="ORF">BN874_1910016</name>
</gene>
<dbReference type="EMBL" id="CBTK010000103">
    <property type="protein sequence ID" value="CDH44832.1"/>
    <property type="molecule type" value="Genomic_DNA"/>
</dbReference>
<reference evidence="1 2" key="1">
    <citation type="journal article" date="2014" name="ISME J.">
        <title>Candidatus Competibacter-lineage genomes retrieved from metagenomes reveal functional metabolic diversity.</title>
        <authorList>
            <person name="McIlroy S.J."/>
            <person name="Albertsen M."/>
            <person name="Andresen E.K."/>
            <person name="Saunders A.M."/>
            <person name="Kristiansen R."/>
            <person name="Stokholm-Bjerregaard M."/>
            <person name="Nielsen K.L."/>
            <person name="Nielsen P.H."/>
        </authorList>
    </citation>
    <scope>NUCLEOTIDE SEQUENCE [LARGE SCALE GENOMIC DNA]</scope>
    <source>
        <strain evidence="1 2">Run_B_J11</strain>
    </source>
</reference>
<comment type="caution">
    <text evidence="1">The sequence shown here is derived from an EMBL/GenBank/DDBJ whole genome shotgun (WGS) entry which is preliminary data.</text>
</comment>
<proteinExistence type="predicted"/>
<dbReference type="SUPFAM" id="SSF56349">
    <property type="entry name" value="DNA breaking-rejoining enzymes"/>
    <property type="match status" value="1"/>
</dbReference>
<organism evidence="1 2">
    <name type="scientific">Candidatus Contendobacter odensis Run_B_J11</name>
    <dbReference type="NCBI Taxonomy" id="1400861"/>
    <lineage>
        <taxon>Bacteria</taxon>
        <taxon>Pseudomonadati</taxon>
        <taxon>Pseudomonadota</taxon>
        <taxon>Gammaproteobacteria</taxon>
        <taxon>Candidatus Competibacteraceae</taxon>
        <taxon>Candidatus Contendibacter</taxon>
    </lineage>
</organism>
<name>A0A7U7GAG2_9GAMM</name>
<dbReference type="Proteomes" id="UP000019184">
    <property type="component" value="Unassembled WGS sequence"/>
</dbReference>
<evidence type="ECO:0000313" key="2">
    <source>
        <dbReference type="Proteomes" id="UP000019184"/>
    </source>
</evidence>
<sequence length="65" mass="7456">MCPMRRKLCVRLQGGWRTPAMVQRYAHLAPDHLDKHAERLAKPKVIRTITGTPTRNALPEIAARR</sequence>
<dbReference type="GO" id="GO:0003677">
    <property type="term" value="F:DNA binding"/>
    <property type="evidence" value="ECO:0007669"/>
    <property type="project" value="InterPro"/>
</dbReference>
<keyword evidence="2" id="KW-1185">Reference proteome</keyword>
<evidence type="ECO:0008006" key="3">
    <source>
        <dbReference type="Google" id="ProtNLM"/>
    </source>
</evidence>
<dbReference type="AlphaFoldDB" id="A0A7U7GAG2"/>
<evidence type="ECO:0000313" key="1">
    <source>
        <dbReference type="EMBL" id="CDH44832.1"/>
    </source>
</evidence>
<accession>A0A7U7GAG2</accession>
<dbReference type="InterPro" id="IPR011010">
    <property type="entry name" value="DNA_brk_join_enz"/>
</dbReference>
<protein>
    <recommendedName>
        <fullName evidence="3">Tyr recombinase domain-containing protein</fullName>
    </recommendedName>
</protein>